<reference evidence="3 4" key="1">
    <citation type="journal article" date="2018" name="Mol. Biol. Evol.">
        <title>Analysis of the draft genome of the red seaweed Gracilariopsis chorda provides insights into genome size evolution in Rhodophyta.</title>
        <authorList>
            <person name="Lee J."/>
            <person name="Yang E.C."/>
            <person name="Graf L."/>
            <person name="Yang J.H."/>
            <person name="Qiu H."/>
            <person name="Zel Zion U."/>
            <person name="Chan C.X."/>
            <person name="Stephens T.G."/>
            <person name="Weber A.P.M."/>
            <person name="Boo G.H."/>
            <person name="Boo S.M."/>
            <person name="Kim K.M."/>
            <person name="Shin Y."/>
            <person name="Jung M."/>
            <person name="Lee S.J."/>
            <person name="Yim H.S."/>
            <person name="Lee J.H."/>
            <person name="Bhattacharya D."/>
            <person name="Yoon H.S."/>
        </authorList>
    </citation>
    <scope>NUCLEOTIDE SEQUENCE [LARGE SCALE GENOMIC DNA]</scope>
    <source>
        <strain evidence="3 4">SKKU-2015</strain>
        <tissue evidence="3">Whole body</tissue>
    </source>
</reference>
<dbReference type="PANTHER" id="PTHR12992">
    <property type="entry name" value="NUDIX HYDROLASE"/>
    <property type="match status" value="1"/>
</dbReference>
<evidence type="ECO:0000313" key="4">
    <source>
        <dbReference type="Proteomes" id="UP000247409"/>
    </source>
</evidence>
<evidence type="ECO:0000313" key="3">
    <source>
        <dbReference type="EMBL" id="PXF48127.1"/>
    </source>
</evidence>
<dbReference type="CDD" id="cd03426">
    <property type="entry name" value="NUDIX_CoAse_Nudt7"/>
    <property type="match status" value="1"/>
</dbReference>
<dbReference type="STRING" id="448386.A0A2V3J2A8"/>
<protein>
    <recommendedName>
        <fullName evidence="2">Nudix hydrolase domain-containing protein</fullName>
    </recommendedName>
</protein>
<dbReference type="InterPro" id="IPR015797">
    <property type="entry name" value="NUDIX_hydrolase-like_dom_sf"/>
</dbReference>
<dbReference type="Gene3D" id="3.90.79.10">
    <property type="entry name" value="Nucleoside Triphosphate Pyrophosphohydrolase"/>
    <property type="match status" value="1"/>
</dbReference>
<dbReference type="Proteomes" id="UP000247409">
    <property type="component" value="Unassembled WGS sequence"/>
</dbReference>
<proteinExistence type="predicted"/>
<keyword evidence="1" id="KW-0472">Membrane</keyword>
<keyword evidence="1" id="KW-1133">Transmembrane helix</keyword>
<comment type="caution">
    <text evidence="3">The sequence shown here is derived from an EMBL/GenBank/DDBJ whole genome shotgun (WGS) entry which is preliminary data.</text>
</comment>
<feature type="transmembrane region" description="Helical" evidence="1">
    <location>
        <begin position="238"/>
        <end position="259"/>
    </location>
</feature>
<dbReference type="InterPro" id="IPR000086">
    <property type="entry name" value="NUDIX_hydrolase_dom"/>
</dbReference>
<evidence type="ECO:0000259" key="2">
    <source>
        <dbReference type="PROSITE" id="PS51462"/>
    </source>
</evidence>
<dbReference type="GO" id="GO:0010945">
    <property type="term" value="F:coenzyme A diphosphatase activity"/>
    <property type="evidence" value="ECO:0007669"/>
    <property type="project" value="InterPro"/>
</dbReference>
<dbReference type="PANTHER" id="PTHR12992:SF44">
    <property type="entry name" value="NUDIX HYDROLASE DOMAIN-CONTAINING PROTEIN"/>
    <property type="match status" value="1"/>
</dbReference>
<dbReference type="PROSITE" id="PS51462">
    <property type="entry name" value="NUDIX"/>
    <property type="match status" value="1"/>
</dbReference>
<gene>
    <name evidence="3" type="ORF">BWQ96_02079</name>
</gene>
<keyword evidence="4" id="KW-1185">Reference proteome</keyword>
<dbReference type="InterPro" id="IPR045121">
    <property type="entry name" value="CoAse"/>
</dbReference>
<sequence length="271" mass="30703">MKGRFPEPSSLQGSRRASVALIFRPSNSDAEISPFYLLFIQRAPCDRDPWSGHLAFPGGKRDPLDKDDMATAIRETKEEVGLDLTSSNYTFISRLHDRPIRRGQSSARSVLTAFVFLQSEARTPRLRLQPGEVASAFWVPMSHLHRWSPNVTTHSVPAPSVRPWSHVQLIEDIRNYLRVTHYEMPALDVLSYAVDVVQASSTSVPHTVLWGITLDCLGDVLDAFGIPRVDRPHMVPPFRFAVVFLLSFWNIVFLITAMCRRLRNETAVMHI</sequence>
<dbReference type="SUPFAM" id="SSF55811">
    <property type="entry name" value="Nudix"/>
    <property type="match status" value="1"/>
</dbReference>
<evidence type="ECO:0000256" key="1">
    <source>
        <dbReference type="SAM" id="Phobius"/>
    </source>
</evidence>
<dbReference type="EMBL" id="NBIV01000016">
    <property type="protein sequence ID" value="PXF48127.1"/>
    <property type="molecule type" value="Genomic_DNA"/>
</dbReference>
<accession>A0A2V3J2A8</accession>
<feature type="domain" description="Nudix hydrolase" evidence="2">
    <location>
        <begin position="13"/>
        <end position="163"/>
    </location>
</feature>
<organism evidence="3 4">
    <name type="scientific">Gracilariopsis chorda</name>
    <dbReference type="NCBI Taxonomy" id="448386"/>
    <lineage>
        <taxon>Eukaryota</taxon>
        <taxon>Rhodophyta</taxon>
        <taxon>Florideophyceae</taxon>
        <taxon>Rhodymeniophycidae</taxon>
        <taxon>Gracilariales</taxon>
        <taxon>Gracilariaceae</taxon>
        <taxon>Gracilariopsis</taxon>
    </lineage>
</organism>
<dbReference type="Pfam" id="PF00293">
    <property type="entry name" value="NUDIX"/>
    <property type="match status" value="1"/>
</dbReference>
<keyword evidence="1" id="KW-0812">Transmembrane</keyword>
<dbReference type="AlphaFoldDB" id="A0A2V3J2A8"/>
<dbReference type="OrthoDB" id="77989at2759"/>
<name>A0A2V3J2A8_9FLOR</name>